<keyword evidence="3" id="KW-1185">Reference proteome</keyword>
<dbReference type="InterPro" id="IPR033390">
    <property type="entry name" value="Rv2179c-like"/>
</dbReference>
<evidence type="ECO:0000313" key="2">
    <source>
        <dbReference type="EMBL" id="PWI34867.1"/>
    </source>
</evidence>
<feature type="domain" description="3'-5' exoribonuclease Rv2179c-like" evidence="1">
    <location>
        <begin position="3"/>
        <end position="180"/>
    </location>
</feature>
<proteinExistence type="predicted"/>
<evidence type="ECO:0000313" key="3">
    <source>
        <dbReference type="Proteomes" id="UP000245362"/>
    </source>
</evidence>
<name>A0A2U3BDM1_9VIBR</name>
<comment type="caution">
    <text evidence="2">The sequence shown here is derived from an EMBL/GenBank/DDBJ whole genome shotgun (WGS) entry which is preliminary data.</text>
</comment>
<dbReference type="AlphaFoldDB" id="A0A2U3BDM1"/>
<reference evidence="2 3" key="1">
    <citation type="submission" date="2018-05" db="EMBL/GenBank/DDBJ databases">
        <title>Vibrio limimaris sp. nov., isolated from marine sediment.</title>
        <authorList>
            <person name="Li C.-M."/>
        </authorList>
    </citation>
    <scope>NUCLEOTIDE SEQUENCE [LARGE SCALE GENOMIC DNA]</scope>
    <source>
        <strain evidence="2 3">E4404</strain>
    </source>
</reference>
<dbReference type="GO" id="GO:0003676">
    <property type="term" value="F:nucleic acid binding"/>
    <property type="evidence" value="ECO:0007669"/>
    <property type="project" value="InterPro"/>
</dbReference>
<sequence length="197" mass="21876">MNKHIMIDLETMGNGSSAPIVSIGAVVFNPLTGDLGADFEVVVSLNSSAHYGEMDASTVQWWLQQSDEARAIFEKDVKKSTLKDALQELNQWLADQGEAKELCLWGNGSGFDNVILNNAFKACRMRPGFSHWNDRDCRTIVDMGKSILNIDPKSTLTRKGVHHSALDDAKFQAQYVSEIWKAFSSFVPYNTCKAPSK</sequence>
<dbReference type="OrthoDB" id="256590at2"/>
<protein>
    <submittedName>
        <fullName evidence="2">3'-5' exoribonuclease</fullName>
    </submittedName>
</protein>
<dbReference type="Proteomes" id="UP000245362">
    <property type="component" value="Unassembled WGS sequence"/>
</dbReference>
<dbReference type="InterPro" id="IPR036397">
    <property type="entry name" value="RNaseH_sf"/>
</dbReference>
<dbReference type="Gene3D" id="3.30.420.10">
    <property type="entry name" value="Ribonuclease H-like superfamily/Ribonuclease H"/>
    <property type="match status" value="1"/>
</dbReference>
<dbReference type="RefSeq" id="WP_109318021.1">
    <property type="nucleotide sequence ID" value="NZ_QFWT01000001.1"/>
</dbReference>
<evidence type="ECO:0000259" key="1">
    <source>
        <dbReference type="Pfam" id="PF16473"/>
    </source>
</evidence>
<organism evidence="2 3">
    <name type="scientific">Vibrio albus</name>
    <dbReference type="NCBI Taxonomy" id="2200953"/>
    <lineage>
        <taxon>Bacteria</taxon>
        <taxon>Pseudomonadati</taxon>
        <taxon>Pseudomonadota</taxon>
        <taxon>Gammaproteobacteria</taxon>
        <taxon>Vibrionales</taxon>
        <taxon>Vibrionaceae</taxon>
        <taxon>Vibrio</taxon>
    </lineage>
</organism>
<gene>
    <name evidence="2" type="ORF">DI392_00880</name>
</gene>
<dbReference type="SUPFAM" id="SSF53098">
    <property type="entry name" value="Ribonuclease H-like"/>
    <property type="match status" value="1"/>
</dbReference>
<dbReference type="EMBL" id="QFWT01000001">
    <property type="protein sequence ID" value="PWI34867.1"/>
    <property type="molecule type" value="Genomic_DNA"/>
</dbReference>
<accession>A0A2U3BDM1</accession>
<dbReference type="Pfam" id="PF16473">
    <property type="entry name" value="Rv2179c-like"/>
    <property type="match status" value="1"/>
</dbReference>
<dbReference type="InterPro" id="IPR012337">
    <property type="entry name" value="RNaseH-like_sf"/>
</dbReference>